<dbReference type="AlphaFoldDB" id="A0A8C5ZPJ5"/>
<evidence type="ECO:0000256" key="3">
    <source>
        <dbReference type="ARBA" id="ARBA00022475"/>
    </source>
</evidence>
<dbReference type="KEGG" id="mmma:107144411"/>
<dbReference type="FunFam" id="1.20.1070.10:FF:000055">
    <property type="entry name" value="Taste receptor type 2"/>
    <property type="match status" value="1"/>
</dbReference>
<evidence type="ECO:0000256" key="6">
    <source>
        <dbReference type="ARBA" id="ARBA00022692"/>
    </source>
</evidence>
<evidence type="ECO:0000256" key="11">
    <source>
        <dbReference type="ARBA" id="ARBA00023180"/>
    </source>
</evidence>
<dbReference type="GO" id="GO:0005783">
    <property type="term" value="C:endoplasmic reticulum"/>
    <property type="evidence" value="ECO:0007669"/>
    <property type="project" value="Ensembl"/>
</dbReference>
<keyword evidence="6 15" id="KW-0812">Transmembrane</keyword>
<keyword evidence="5 15" id="KW-0716">Sensory transduction</keyword>
<evidence type="ECO:0000256" key="10">
    <source>
        <dbReference type="ARBA" id="ARBA00023170"/>
    </source>
</evidence>
<dbReference type="RefSeq" id="XP_015343683.1">
    <property type="nucleotide sequence ID" value="XM_015488197.2"/>
</dbReference>
<comment type="subcellular location">
    <subcellularLocation>
        <location evidence="1">Cell membrane</location>
        <topology evidence="1">Multi-pass membrane protein</topology>
    </subcellularLocation>
    <subcellularLocation>
        <location evidence="15">Membrane</location>
        <topology evidence="15">Multi-pass membrane protein</topology>
    </subcellularLocation>
</comment>
<evidence type="ECO:0000313" key="17">
    <source>
        <dbReference type="Ensembl" id="ENSMMMP00000016958.1"/>
    </source>
</evidence>
<dbReference type="SUPFAM" id="SSF81321">
    <property type="entry name" value="Family A G protein-coupled receptor-like"/>
    <property type="match status" value="1"/>
</dbReference>
<keyword evidence="7 16" id="KW-1133">Transmembrane helix</keyword>
<evidence type="ECO:0000256" key="13">
    <source>
        <dbReference type="ARBA" id="ARBA00038817"/>
    </source>
</evidence>
<evidence type="ECO:0000256" key="15">
    <source>
        <dbReference type="RuleBase" id="RU004424"/>
    </source>
</evidence>
<dbReference type="InterPro" id="IPR007960">
    <property type="entry name" value="TAS2R"/>
</dbReference>
<feature type="transmembrane region" description="Helical" evidence="16">
    <location>
        <begin position="6"/>
        <end position="32"/>
    </location>
</feature>
<keyword evidence="3" id="KW-1003">Cell membrane</keyword>
<protein>
    <recommendedName>
        <fullName evidence="15">Taste receptor type 2</fullName>
    </recommendedName>
</protein>
<dbReference type="Pfam" id="PF05296">
    <property type="entry name" value="TAS2R"/>
    <property type="match status" value="1"/>
</dbReference>
<feature type="transmembrane region" description="Helical" evidence="16">
    <location>
        <begin position="183"/>
        <end position="205"/>
    </location>
</feature>
<evidence type="ECO:0000256" key="1">
    <source>
        <dbReference type="ARBA" id="ARBA00004651"/>
    </source>
</evidence>
<dbReference type="GeneID" id="107144411"/>
<evidence type="ECO:0000313" key="18">
    <source>
        <dbReference type="Proteomes" id="UP000694407"/>
    </source>
</evidence>
<keyword evidence="10 15" id="KW-0675">Receptor</keyword>
<dbReference type="PANTHER" id="PTHR11394:SF68">
    <property type="entry name" value="TASTE RECEPTOR TYPE 2 MEMBER 16"/>
    <property type="match status" value="1"/>
</dbReference>
<sequence length="301" mass="34890">MVLIQLTIFFIIIYVLESLTTIAQSSFMVAVLGRKWMQVKRLSSVEMILISLGICHFCLQWTSVLNNFGSYFNYNYTFRNIAIIWEFTNILTFWLTSLLAAFYCVKISSFTHPIFLWLRWRILRLVPWLLLGTLILSCVAFIPSVIRNRKQIQLITMKHLPGNSTWTERFHLFEQYFFKAETIGVLLVPFLLFLASMVLVMASLIRHREQMQQHNSGHCNSSTQAHRTALKSLATFFIVFTSYFLILVIQFVSKLSGNGSLYWLWEAIIYALISIHSTSLMLSSPTLKRVLKMKCLGPEAT</sequence>
<keyword evidence="18" id="KW-1185">Reference proteome</keyword>
<keyword evidence="8 15" id="KW-0297">G-protein coupled receptor</keyword>
<keyword evidence="12 15" id="KW-0807">Transducer</keyword>
<dbReference type="GO" id="GO:0009897">
    <property type="term" value="C:external side of plasma membrane"/>
    <property type="evidence" value="ECO:0007669"/>
    <property type="project" value="Ensembl"/>
</dbReference>
<reference evidence="17" key="1">
    <citation type="submission" date="2025-08" db="UniProtKB">
        <authorList>
            <consortium name="Ensembl"/>
        </authorList>
    </citation>
    <scope>IDENTIFICATION</scope>
</reference>
<accession>A0A8C5ZPJ5</accession>
<dbReference type="GeneTree" id="ENSGT01150000286961"/>
<evidence type="ECO:0000256" key="8">
    <source>
        <dbReference type="ARBA" id="ARBA00023040"/>
    </source>
</evidence>
<evidence type="ECO:0000256" key="12">
    <source>
        <dbReference type="ARBA" id="ARBA00023224"/>
    </source>
</evidence>
<keyword evidence="11" id="KW-0325">Glycoprotein</keyword>
<evidence type="ECO:0000256" key="4">
    <source>
        <dbReference type="ARBA" id="ARBA00022480"/>
    </source>
</evidence>
<comment type="similarity">
    <text evidence="2 14">Belongs to the G-protein coupled receptor T2R family.</text>
</comment>
<dbReference type="PANTHER" id="PTHR11394">
    <property type="entry name" value="TASTE RECEPTOR TYPE 2"/>
    <property type="match status" value="1"/>
</dbReference>
<keyword evidence="4 15" id="KW-0919">Taste</keyword>
<name>A0A8C5ZPJ5_MARMA</name>
<feature type="transmembrane region" description="Helical" evidence="16">
    <location>
        <begin position="263"/>
        <end position="283"/>
    </location>
</feature>
<dbReference type="GO" id="GO:0033038">
    <property type="term" value="F:bitter taste receptor activity"/>
    <property type="evidence" value="ECO:0007669"/>
    <property type="project" value="Ensembl"/>
</dbReference>
<dbReference type="GO" id="GO:0005802">
    <property type="term" value="C:trans-Golgi network"/>
    <property type="evidence" value="ECO:0007669"/>
    <property type="project" value="Ensembl"/>
</dbReference>
<comment type="subunit">
    <text evidence="13">Interacts with RTP3 and RTP4.</text>
</comment>
<organism evidence="17 18">
    <name type="scientific">Marmota marmota marmota</name>
    <name type="common">Alpine marmot</name>
    <dbReference type="NCBI Taxonomy" id="9994"/>
    <lineage>
        <taxon>Eukaryota</taxon>
        <taxon>Metazoa</taxon>
        <taxon>Chordata</taxon>
        <taxon>Craniata</taxon>
        <taxon>Vertebrata</taxon>
        <taxon>Euteleostomi</taxon>
        <taxon>Mammalia</taxon>
        <taxon>Eutheria</taxon>
        <taxon>Euarchontoglires</taxon>
        <taxon>Glires</taxon>
        <taxon>Rodentia</taxon>
        <taxon>Sciuromorpha</taxon>
        <taxon>Sciuridae</taxon>
        <taxon>Xerinae</taxon>
        <taxon>Marmotini</taxon>
        <taxon>Marmota</taxon>
    </lineage>
</organism>
<feature type="transmembrane region" description="Helical" evidence="16">
    <location>
        <begin position="233"/>
        <end position="251"/>
    </location>
</feature>
<dbReference type="Ensembl" id="ENSMMMT00000019306.1">
    <property type="protein sequence ID" value="ENSMMMP00000016958.1"/>
    <property type="gene ID" value="ENSMMMG00000015086.1"/>
</dbReference>
<feature type="transmembrane region" description="Helical" evidence="16">
    <location>
        <begin position="125"/>
        <end position="146"/>
    </location>
</feature>
<dbReference type="OrthoDB" id="9834076at2759"/>
<feature type="transmembrane region" description="Helical" evidence="16">
    <location>
        <begin position="44"/>
        <end position="62"/>
    </location>
</feature>
<evidence type="ECO:0000256" key="14">
    <source>
        <dbReference type="RuleBase" id="RU004423"/>
    </source>
</evidence>
<dbReference type="CDD" id="cd15017">
    <property type="entry name" value="7tm_TAS2R16"/>
    <property type="match status" value="1"/>
</dbReference>
<feature type="transmembrane region" description="Helical" evidence="16">
    <location>
        <begin position="82"/>
        <end position="105"/>
    </location>
</feature>
<dbReference type="CTD" id="50833"/>
<evidence type="ECO:0000256" key="7">
    <source>
        <dbReference type="ARBA" id="ARBA00022989"/>
    </source>
</evidence>
<gene>
    <name evidence="17" type="primary">TAS2R16</name>
</gene>
<proteinExistence type="inferred from homology"/>
<evidence type="ECO:0000256" key="5">
    <source>
        <dbReference type="ARBA" id="ARBA00022606"/>
    </source>
</evidence>
<reference evidence="17" key="2">
    <citation type="submission" date="2025-09" db="UniProtKB">
        <authorList>
            <consortium name="Ensembl"/>
        </authorList>
    </citation>
    <scope>IDENTIFICATION</scope>
</reference>
<dbReference type="GO" id="GO:0004930">
    <property type="term" value="F:G protein-coupled receptor activity"/>
    <property type="evidence" value="ECO:0007669"/>
    <property type="project" value="UniProtKB-KW"/>
</dbReference>
<dbReference type="Proteomes" id="UP000694407">
    <property type="component" value="Unplaced"/>
</dbReference>
<keyword evidence="9 15" id="KW-0472">Membrane</keyword>
<dbReference type="Gene3D" id="1.20.1070.10">
    <property type="entry name" value="Rhodopsin 7-helix transmembrane proteins"/>
    <property type="match status" value="1"/>
</dbReference>
<evidence type="ECO:0000256" key="16">
    <source>
        <dbReference type="SAM" id="Phobius"/>
    </source>
</evidence>
<evidence type="ECO:0000256" key="9">
    <source>
        <dbReference type="ARBA" id="ARBA00023136"/>
    </source>
</evidence>
<evidence type="ECO:0000256" key="2">
    <source>
        <dbReference type="ARBA" id="ARBA00007376"/>
    </source>
</evidence>